<dbReference type="InterPro" id="IPR051212">
    <property type="entry name" value="Type-I_RE_S_subunit"/>
</dbReference>
<keyword evidence="5" id="KW-0540">Nuclease</keyword>
<gene>
    <name evidence="5" type="ORF">F1B92_06625</name>
</gene>
<evidence type="ECO:0000256" key="1">
    <source>
        <dbReference type="ARBA" id="ARBA00010923"/>
    </source>
</evidence>
<accession>A0A6L5WHV9</accession>
<dbReference type="SUPFAM" id="SSF116734">
    <property type="entry name" value="DNA methylase specificity domain"/>
    <property type="match status" value="1"/>
</dbReference>
<evidence type="ECO:0000256" key="3">
    <source>
        <dbReference type="ARBA" id="ARBA00023125"/>
    </source>
</evidence>
<dbReference type="PANTHER" id="PTHR43140">
    <property type="entry name" value="TYPE-1 RESTRICTION ENZYME ECOKI SPECIFICITY PROTEIN"/>
    <property type="match status" value="1"/>
</dbReference>
<dbReference type="PANTHER" id="PTHR43140:SF1">
    <property type="entry name" value="TYPE I RESTRICTION ENZYME ECOKI SPECIFICITY SUBUNIT"/>
    <property type="match status" value="1"/>
</dbReference>
<proteinExistence type="inferred from homology"/>
<dbReference type="InterPro" id="IPR000055">
    <property type="entry name" value="Restrct_endonuc_typeI_TRD"/>
</dbReference>
<dbReference type="RefSeq" id="WP_195836314.1">
    <property type="nucleotide sequence ID" value="NZ_VWSJ01000027.1"/>
</dbReference>
<dbReference type="GO" id="GO:0004519">
    <property type="term" value="F:endonuclease activity"/>
    <property type="evidence" value="ECO:0007669"/>
    <property type="project" value="UniProtKB-KW"/>
</dbReference>
<dbReference type="GO" id="GO:0009307">
    <property type="term" value="P:DNA restriction-modification system"/>
    <property type="evidence" value="ECO:0007669"/>
    <property type="project" value="UniProtKB-KW"/>
</dbReference>
<feature type="non-terminal residue" evidence="5">
    <location>
        <position position="176"/>
    </location>
</feature>
<dbReference type="Pfam" id="PF01420">
    <property type="entry name" value="Methylase_S"/>
    <property type="match status" value="1"/>
</dbReference>
<keyword evidence="5" id="KW-0378">Hydrolase</keyword>
<evidence type="ECO:0000313" key="6">
    <source>
        <dbReference type="Proteomes" id="UP000476338"/>
    </source>
</evidence>
<evidence type="ECO:0000259" key="4">
    <source>
        <dbReference type="Pfam" id="PF01420"/>
    </source>
</evidence>
<keyword evidence="6" id="KW-1185">Reference proteome</keyword>
<dbReference type="CDD" id="cd17291">
    <property type="entry name" value="RMtype1_S_MgeORF438P-TRD-CR_like"/>
    <property type="match status" value="1"/>
</dbReference>
<reference evidence="5 6" key="1">
    <citation type="submission" date="2019-09" db="EMBL/GenBank/DDBJ databases">
        <authorList>
            <person name="Silva M."/>
            <person name="Pereira G."/>
            <person name="Lopes-Da-Costa L."/>
            <person name="Silva E."/>
        </authorList>
    </citation>
    <scope>NUCLEOTIDE SEQUENCE [LARGE SCALE GENOMIC DNA]</scope>
    <source>
        <strain evidence="5 6">FMV-PI01</strain>
    </source>
</reference>
<dbReference type="Proteomes" id="UP000476338">
    <property type="component" value="Unassembled WGS sequence"/>
</dbReference>
<dbReference type="AlphaFoldDB" id="A0A6L5WHV9"/>
<dbReference type="EMBL" id="VWSJ01000027">
    <property type="protein sequence ID" value="MSN96838.1"/>
    <property type="molecule type" value="Genomic_DNA"/>
</dbReference>
<evidence type="ECO:0000256" key="2">
    <source>
        <dbReference type="ARBA" id="ARBA00022747"/>
    </source>
</evidence>
<dbReference type="GO" id="GO:0003677">
    <property type="term" value="F:DNA binding"/>
    <property type="evidence" value="ECO:0007669"/>
    <property type="project" value="UniProtKB-KW"/>
</dbReference>
<comment type="caution">
    <text evidence="5">The sequence shown here is derived from an EMBL/GenBank/DDBJ whole genome shotgun (WGS) entry which is preliminary data.</text>
</comment>
<feature type="domain" description="Type I restriction modification DNA specificity" evidence="4">
    <location>
        <begin position="13"/>
        <end position="169"/>
    </location>
</feature>
<dbReference type="InterPro" id="IPR044946">
    <property type="entry name" value="Restrct_endonuc_typeI_TRD_sf"/>
</dbReference>
<protein>
    <submittedName>
        <fullName evidence="5">Restriction endonuclease subunit S</fullName>
    </submittedName>
</protein>
<organism evidence="5 6">
    <name type="scientific">Campylobacter portucalensis</name>
    <dbReference type="NCBI Taxonomy" id="2608384"/>
    <lineage>
        <taxon>Bacteria</taxon>
        <taxon>Pseudomonadati</taxon>
        <taxon>Campylobacterota</taxon>
        <taxon>Epsilonproteobacteria</taxon>
        <taxon>Campylobacterales</taxon>
        <taxon>Campylobacteraceae</taxon>
        <taxon>Campylobacter</taxon>
    </lineage>
</organism>
<keyword evidence="3" id="KW-0238">DNA-binding</keyword>
<evidence type="ECO:0000313" key="5">
    <source>
        <dbReference type="EMBL" id="MSN96838.1"/>
    </source>
</evidence>
<reference evidence="5 6" key="2">
    <citation type="submission" date="2020-03" db="EMBL/GenBank/DDBJ databases">
        <title>Campylobacter portucalensis sp. nov., a new species of Campylobacter isolated from the reproductive tract of bulls.</title>
        <authorList>
            <person name="Silva M.F."/>
            <person name="Pereira G."/>
            <person name="Carneiro C."/>
            <person name="Hemphill A."/>
            <person name="Mateus L."/>
            <person name="Lopes-Da-Costa L."/>
            <person name="Silva E."/>
        </authorList>
    </citation>
    <scope>NUCLEOTIDE SEQUENCE [LARGE SCALE GENOMIC DNA]</scope>
    <source>
        <strain evidence="5 6">FMV-PI01</strain>
    </source>
</reference>
<keyword evidence="2" id="KW-0680">Restriction system</keyword>
<name>A0A6L5WHV9_9BACT</name>
<sequence>MNKIENLINKLCPNGVEFKELGEVCEILRGKRLTSKELFENEKYPVIHGGTTPMGYYNKSNRKAGTTIVINTGNAGRVFFIDEEFWSSDACFSLYPNKFLMDKFLYYNVISMEYLLISKIRTGAMPTIDANAIKNLKIPIPPLEIQNEIVKILDAFSELTAELTARKKQYEYYRDK</sequence>
<dbReference type="Gene3D" id="3.90.220.20">
    <property type="entry name" value="DNA methylase specificity domains"/>
    <property type="match status" value="1"/>
</dbReference>
<comment type="similarity">
    <text evidence="1">Belongs to the type-I restriction system S methylase family.</text>
</comment>
<keyword evidence="5" id="KW-0255">Endonuclease</keyword>